<evidence type="ECO:0000313" key="1">
    <source>
        <dbReference type="EMBL" id="KAA6302484.1"/>
    </source>
</evidence>
<protein>
    <recommendedName>
        <fullName evidence="3">Cell division protein FtsQ</fullName>
    </recommendedName>
</protein>
<organism evidence="1 2">
    <name type="scientific">Candidatus Ordinivivax streblomastigis</name>
    <dbReference type="NCBI Taxonomy" id="2540710"/>
    <lineage>
        <taxon>Bacteria</taxon>
        <taxon>Pseudomonadati</taxon>
        <taxon>Bacteroidota</taxon>
        <taxon>Bacteroidia</taxon>
        <taxon>Bacteroidales</taxon>
        <taxon>Candidatus Ordinivivax</taxon>
    </lineage>
</organism>
<evidence type="ECO:0000313" key="2">
    <source>
        <dbReference type="Proteomes" id="UP000324575"/>
    </source>
</evidence>
<dbReference type="AlphaFoldDB" id="A0A5M8P263"/>
<evidence type="ECO:0008006" key="3">
    <source>
        <dbReference type="Google" id="ProtNLM"/>
    </source>
</evidence>
<name>A0A5M8P263_9BACT</name>
<dbReference type="Proteomes" id="UP000324575">
    <property type="component" value="Unassembled WGS sequence"/>
</dbReference>
<reference evidence="1 2" key="1">
    <citation type="submission" date="2019-03" db="EMBL/GenBank/DDBJ databases">
        <title>Single cell metagenomics reveals metabolic interactions within the superorganism composed of flagellate Streblomastix strix and complex community of Bacteroidetes bacteria on its surface.</title>
        <authorList>
            <person name="Treitli S.C."/>
            <person name="Kolisko M."/>
            <person name="Husnik F."/>
            <person name="Keeling P."/>
            <person name="Hampl V."/>
        </authorList>
    </citation>
    <scope>NUCLEOTIDE SEQUENCE [LARGE SCALE GENOMIC DNA]</scope>
    <source>
        <strain evidence="1">St1</strain>
    </source>
</reference>
<comment type="caution">
    <text evidence="1">The sequence shown here is derived from an EMBL/GenBank/DDBJ whole genome shotgun (WGS) entry which is preliminary data.</text>
</comment>
<sequence length="246" mass="28340">MWKEILQIITALLLLIYLGFAVAFINPKADTDNVCTQMHIEVINNRSELYLTEAQVLSWMNQAGVNPTGKKMSSIQVEAIEKALKKSKLVKKAETYKTIDGSIKIKIYQRFPILRVISSQGRNYYVDDEGKIMPVPVQFAAYVPLATGNISEAYAQKQLYDFVAFLHKHPSWNEDIEQIHVLPNLDVELIPNKGNHIILLGKLEQFKENLDKLELFYHKVLNKTGWNRYSVINLKYKNQVVCTKRE</sequence>
<accession>A0A5M8P263</accession>
<dbReference type="EMBL" id="SNRX01000007">
    <property type="protein sequence ID" value="KAA6302484.1"/>
    <property type="molecule type" value="Genomic_DNA"/>
</dbReference>
<proteinExistence type="predicted"/>
<gene>
    <name evidence="1" type="ORF">EZS26_001316</name>
</gene>